<proteinExistence type="predicted"/>
<dbReference type="AlphaFoldDB" id="A0A3A1PS61"/>
<dbReference type="Proteomes" id="UP000067422">
    <property type="component" value="Chromosome 1"/>
</dbReference>
<reference evidence="2" key="2">
    <citation type="submission" date="2018-01" db="EMBL/GenBank/DDBJ databases">
        <title>FDA dAtabase for Regulatory Grade micrObial Sequences (FDA-ARGOS): Supporting development and validation of Infectious Disease Dx tests.</title>
        <authorList>
            <person name="Hoffmann M."/>
            <person name="Allard M."/>
            <person name="Evans P."/>
            <person name="Brown E."/>
            <person name="Tallon L."/>
            <person name="Sadzewicz L."/>
            <person name="Sengamalay N."/>
            <person name="Ott S."/>
            <person name="Godinez A."/>
            <person name="Nagaraj S."/>
            <person name="Vyas G."/>
            <person name="Aluvathingal J."/>
            <person name="Nadendla S."/>
            <person name="Geyer C."/>
            <person name="Sichtig H."/>
        </authorList>
    </citation>
    <scope>NUCLEOTIDE SEQUENCE</scope>
    <source>
        <strain evidence="2">FDAARGOS_107</strain>
    </source>
</reference>
<evidence type="ECO:0000313" key="5">
    <source>
        <dbReference type="Proteomes" id="UP000253437"/>
    </source>
</evidence>
<reference evidence="4" key="1">
    <citation type="submission" date="2015-12" db="EMBL/GenBank/DDBJ databases">
        <title>FDA dAtabase for Regulatory Grade micrObial Sequences (FDA-ARGOS): Supporting development and validation of Infectious Disease Dx tests.</title>
        <authorList>
            <person name="Hoffmann M."/>
            <person name="Allard M."/>
            <person name="Evans P."/>
            <person name="Brown E."/>
            <person name="Tallon L.J."/>
            <person name="Sadzewicz L."/>
            <person name="Sengamalay N."/>
            <person name="Ott S."/>
            <person name="Godinez A."/>
            <person name="Nagaraj S."/>
            <person name="Vyas G."/>
            <person name="Aluvathingal J."/>
            <person name="Nadendla S."/>
            <person name="Geyer C."/>
            <person name="Sichtig H."/>
        </authorList>
    </citation>
    <scope>NUCLEOTIDE SEQUENCE [LARGE SCALE GENOMIC DNA]</scope>
    <source>
        <strain evidence="4">ATCC 43516</strain>
    </source>
</reference>
<keyword evidence="4" id="KW-1185">Reference proteome</keyword>
<feature type="transmembrane region" description="Helical" evidence="1">
    <location>
        <begin position="15"/>
        <end position="37"/>
    </location>
</feature>
<accession>A0A3A1PS61</accession>
<evidence type="ECO:0000256" key="1">
    <source>
        <dbReference type="SAM" id="Phobius"/>
    </source>
</evidence>
<keyword evidence="1" id="KW-0812">Transmembrane</keyword>
<keyword evidence="1" id="KW-0472">Membrane</keyword>
<dbReference type="EMBL" id="CP014038">
    <property type="protein sequence ID" value="AMF98331.1"/>
    <property type="molecule type" value="Genomic_DNA"/>
</dbReference>
<feature type="transmembrane region" description="Helical" evidence="1">
    <location>
        <begin position="57"/>
        <end position="84"/>
    </location>
</feature>
<gene>
    <name evidence="2" type="ORF">AL538_11700</name>
    <name evidence="3" type="ORF">DS957_027230</name>
</gene>
<evidence type="ECO:0000313" key="3">
    <source>
        <dbReference type="EMBL" id="RIW00444.1"/>
    </source>
</evidence>
<dbReference type="Proteomes" id="UP000253437">
    <property type="component" value="Unassembled WGS sequence"/>
</dbReference>
<reference evidence="3 5" key="3">
    <citation type="submission" date="2018-08" db="EMBL/GenBank/DDBJ databases">
        <title>Vibrio harveyi strains pathogenic to white snook Centropomus viridis Lockington (1877) and potential probiotic bacteria.</title>
        <authorList>
            <person name="Soto-Rodriguez S."/>
            <person name="Gomez-Gil B."/>
            <person name="Lozano-Olvera R."/>
        </authorList>
    </citation>
    <scope>NUCLEOTIDE SEQUENCE [LARGE SCALE GENOMIC DNA]</scope>
    <source>
        <strain evidence="3 5">CAIM 1508</strain>
    </source>
</reference>
<name>A0A3A1PS61_VIBHA</name>
<sequence>MGIMMKHGNYDRTQALFYLILLLTSSISLFIYSFKGIVDFYDNIVTKSEIATFDQVYVYMFGASFILFECLRILVISIISNNFLTKGQFKKSSEIFLALSITTFLSLYPAIILADVFAKSNNYIFSKDESTYNFLLEKRSYKIKNRV</sequence>
<keyword evidence="1" id="KW-1133">Transmembrane helix</keyword>
<evidence type="ECO:0000313" key="4">
    <source>
        <dbReference type="Proteomes" id="UP000067422"/>
    </source>
</evidence>
<feature type="transmembrane region" description="Helical" evidence="1">
    <location>
        <begin position="96"/>
        <end position="118"/>
    </location>
</feature>
<dbReference type="KEGG" id="vhr:AL538_11700"/>
<evidence type="ECO:0000313" key="2">
    <source>
        <dbReference type="EMBL" id="AMF98331.1"/>
    </source>
</evidence>
<organism evidence="3 5">
    <name type="scientific">Vibrio harveyi</name>
    <name type="common">Beneckea harveyi</name>
    <dbReference type="NCBI Taxonomy" id="669"/>
    <lineage>
        <taxon>Bacteria</taxon>
        <taxon>Pseudomonadati</taxon>
        <taxon>Pseudomonadota</taxon>
        <taxon>Gammaproteobacteria</taxon>
        <taxon>Vibrionales</taxon>
        <taxon>Vibrionaceae</taxon>
        <taxon>Vibrio</taxon>
    </lineage>
</organism>
<protein>
    <submittedName>
        <fullName evidence="3">Uncharacterized protein</fullName>
    </submittedName>
</protein>
<dbReference type="EMBL" id="QOUW02000223">
    <property type="protein sequence ID" value="RIW00444.1"/>
    <property type="molecule type" value="Genomic_DNA"/>
</dbReference>